<name>A0A7R9F8D6_9NEOP</name>
<reference evidence="2" key="1">
    <citation type="submission" date="2020-11" db="EMBL/GenBank/DDBJ databases">
        <authorList>
            <person name="Tran Van P."/>
        </authorList>
    </citation>
    <scope>NUCLEOTIDE SEQUENCE</scope>
</reference>
<gene>
    <name evidence="2" type="ORF">TBIB3V08_LOCUS11125</name>
</gene>
<accession>A0A7R9F8D6</accession>
<proteinExistence type="predicted"/>
<feature type="compositionally biased region" description="Polar residues" evidence="1">
    <location>
        <begin position="110"/>
        <end position="121"/>
    </location>
</feature>
<dbReference type="EMBL" id="OD570646">
    <property type="protein sequence ID" value="CAD7448845.1"/>
    <property type="molecule type" value="Genomic_DNA"/>
</dbReference>
<organism evidence="2">
    <name type="scientific">Timema bartmani</name>
    <dbReference type="NCBI Taxonomy" id="61472"/>
    <lineage>
        <taxon>Eukaryota</taxon>
        <taxon>Metazoa</taxon>
        <taxon>Ecdysozoa</taxon>
        <taxon>Arthropoda</taxon>
        <taxon>Hexapoda</taxon>
        <taxon>Insecta</taxon>
        <taxon>Pterygota</taxon>
        <taxon>Neoptera</taxon>
        <taxon>Polyneoptera</taxon>
        <taxon>Phasmatodea</taxon>
        <taxon>Timematodea</taxon>
        <taxon>Timematoidea</taxon>
        <taxon>Timematidae</taxon>
        <taxon>Timema</taxon>
    </lineage>
</organism>
<evidence type="ECO:0000256" key="1">
    <source>
        <dbReference type="SAM" id="MobiDB-lite"/>
    </source>
</evidence>
<dbReference type="AlphaFoldDB" id="A0A7R9F8D6"/>
<sequence>MAVEYPEETAALLVPTVTAVELPEETETPLEHTVTAADLPEEITAPLEHTITAADLPEEITAPLEPTVTDATKEAVLHQIGEAECVHLATHVSWKLSAIVLSPGNMVDSQQPKRFFSSSSDQGHDPTDEESSETWGVAQQAVIKGLYEEGTQDVVTQVFIQGSDLTPWLIRLHNCTLNRKPHLRACARMH</sequence>
<feature type="region of interest" description="Disordered" evidence="1">
    <location>
        <begin position="110"/>
        <end position="135"/>
    </location>
</feature>
<evidence type="ECO:0000313" key="2">
    <source>
        <dbReference type="EMBL" id="CAD7448845.1"/>
    </source>
</evidence>
<protein>
    <submittedName>
        <fullName evidence="2">Uncharacterized protein</fullName>
    </submittedName>
</protein>